<evidence type="ECO:0000313" key="3">
    <source>
        <dbReference type="EMBL" id="KIZ02626.1"/>
    </source>
</evidence>
<dbReference type="Pfam" id="PF17868">
    <property type="entry name" value="AAA_lid_8"/>
    <property type="match status" value="1"/>
</dbReference>
<organism evidence="3 4">
    <name type="scientific">Monoraphidium neglectum</name>
    <dbReference type="NCBI Taxonomy" id="145388"/>
    <lineage>
        <taxon>Eukaryota</taxon>
        <taxon>Viridiplantae</taxon>
        <taxon>Chlorophyta</taxon>
        <taxon>core chlorophytes</taxon>
        <taxon>Chlorophyceae</taxon>
        <taxon>CS clade</taxon>
        <taxon>Sphaeropleales</taxon>
        <taxon>Selenastraceae</taxon>
        <taxon>Monoraphidium</taxon>
    </lineage>
</organism>
<dbReference type="SUPFAM" id="SSF52540">
    <property type="entry name" value="P-loop containing nucleoside triphosphate hydrolases"/>
    <property type="match status" value="1"/>
</dbReference>
<name>A0A0D2NAT1_9CHLO</name>
<dbReference type="EMBL" id="KK101006">
    <property type="protein sequence ID" value="KIZ02626.1"/>
    <property type="molecule type" value="Genomic_DNA"/>
</dbReference>
<keyword evidence="3" id="KW-0378">Hydrolase</keyword>
<feature type="domain" description="MoxR" evidence="2">
    <location>
        <begin position="35"/>
        <end position="103"/>
    </location>
</feature>
<evidence type="ECO:0000259" key="2">
    <source>
        <dbReference type="Pfam" id="PF20030"/>
    </source>
</evidence>
<dbReference type="GeneID" id="25738207"/>
<dbReference type="InterPro" id="IPR050513">
    <property type="entry name" value="RavA_ATPases"/>
</dbReference>
<gene>
    <name evidence="3" type="ORF">MNEG_5330</name>
</gene>
<feature type="domain" description="ATPase RavA-like AAA lid" evidence="1">
    <location>
        <begin position="238"/>
        <end position="274"/>
    </location>
</feature>
<dbReference type="PANTHER" id="PTHR32204">
    <property type="entry name" value="ATPASE RAVA"/>
    <property type="match status" value="1"/>
</dbReference>
<dbReference type="Pfam" id="PF20030">
    <property type="entry name" value="bpMoxR"/>
    <property type="match status" value="2"/>
</dbReference>
<proteinExistence type="predicted"/>
<dbReference type="InterPro" id="IPR045427">
    <property type="entry name" value="MoxR"/>
</dbReference>
<evidence type="ECO:0000313" key="4">
    <source>
        <dbReference type="Proteomes" id="UP000054498"/>
    </source>
</evidence>
<evidence type="ECO:0008006" key="5">
    <source>
        <dbReference type="Google" id="ProtNLM"/>
    </source>
</evidence>
<reference evidence="3 4" key="1">
    <citation type="journal article" date="2013" name="BMC Genomics">
        <title>Reconstruction of the lipid metabolism for the microalga Monoraphidium neglectum from its genome sequence reveals characteristics suitable for biofuel production.</title>
        <authorList>
            <person name="Bogen C."/>
            <person name="Al-Dilaimi A."/>
            <person name="Albersmeier A."/>
            <person name="Wichmann J."/>
            <person name="Grundmann M."/>
            <person name="Rupp O."/>
            <person name="Lauersen K.J."/>
            <person name="Blifernez-Klassen O."/>
            <person name="Kalinowski J."/>
            <person name="Goesmann A."/>
            <person name="Mussgnug J.H."/>
            <person name="Kruse O."/>
        </authorList>
    </citation>
    <scope>NUCLEOTIDE SEQUENCE [LARGE SCALE GENOMIC DNA]</scope>
    <source>
        <strain evidence="3 4">SAG 48.87</strain>
    </source>
</reference>
<dbReference type="AlphaFoldDB" id="A0A0D2NAT1"/>
<accession>A0A0D2NAT1</accession>
<dbReference type="KEGG" id="mng:MNEG_5330"/>
<dbReference type="Proteomes" id="UP000054498">
    <property type="component" value="Unassembled WGS sequence"/>
</dbReference>
<dbReference type="InterPro" id="IPR027417">
    <property type="entry name" value="P-loop_NTPase"/>
</dbReference>
<dbReference type="InterPro" id="IPR041538">
    <property type="entry name" value="RavA-like_AAA_lid"/>
</dbReference>
<protein>
    <recommendedName>
        <fullName evidence="5">MoxR-like ATPase</fullName>
    </recommendedName>
</protein>
<keyword evidence="4" id="KW-1185">Reference proteome</keyword>
<dbReference type="Gene3D" id="3.40.50.300">
    <property type="entry name" value="P-loop containing nucleotide triphosphate hydrolases"/>
    <property type="match status" value="2"/>
</dbReference>
<dbReference type="OrthoDB" id="47330at2759"/>
<dbReference type="STRING" id="145388.A0A0D2NAT1"/>
<sequence length="290" mass="31445">MDVIIRQQRDRAARGGGSGVGSALGGVDTRKLRGKIEHAIKVMQEGLVERDTEVRLLVLAALAGEHVLFIGPPGTAKSEVGRRLSGLIEGQYFERLLTRFSVPEVFKANSAILNTLLTILNERQFDNGTSRLRVPLVTLVGASNELPESEELDALYDRFLVRKRVGQVSAAGLTQLLDYYAGSDGPDGLNGGIGASVRAGSGGAAGVAVAIDPSRRLTLREIASVRQEAVRRVKVPQHVIQLVADLRTYLQEKIEPPVYVSDRRLVKAVALMQVWGWWGDLSRPPSPLSP</sequence>
<dbReference type="PANTHER" id="PTHR32204:SF0">
    <property type="entry name" value="ATPASE RAVA"/>
    <property type="match status" value="1"/>
</dbReference>
<dbReference type="RefSeq" id="XP_013901645.1">
    <property type="nucleotide sequence ID" value="XM_014046191.1"/>
</dbReference>
<dbReference type="GO" id="GO:0016787">
    <property type="term" value="F:hydrolase activity"/>
    <property type="evidence" value="ECO:0007669"/>
    <property type="project" value="UniProtKB-KW"/>
</dbReference>
<evidence type="ECO:0000259" key="1">
    <source>
        <dbReference type="Pfam" id="PF17868"/>
    </source>
</evidence>
<feature type="domain" description="MoxR" evidence="2">
    <location>
        <begin position="104"/>
        <end position="178"/>
    </location>
</feature>